<gene>
    <name evidence="9" type="ORF">ADEAN_001049000</name>
</gene>
<proteinExistence type="inferred from homology"/>
<dbReference type="SUPFAM" id="SSF103473">
    <property type="entry name" value="MFS general substrate transporter"/>
    <property type="match status" value="1"/>
</dbReference>
<organism evidence="9 10">
    <name type="scientific">Angomonas deanei</name>
    <dbReference type="NCBI Taxonomy" id="59799"/>
    <lineage>
        <taxon>Eukaryota</taxon>
        <taxon>Discoba</taxon>
        <taxon>Euglenozoa</taxon>
        <taxon>Kinetoplastea</taxon>
        <taxon>Metakinetoplastina</taxon>
        <taxon>Trypanosomatida</taxon>
        <taxon>Trypanosomatidae</taxon>
        <taxon>Strigomonadinae</taxon>
        <taxon>Angomonas</taxon>
    </lineage>
</organism>
<dbReference type="Proteomes" id="UP000515908">
    <property type="component" value="Chromosome 29"/>
</dbReference>
<dbReference type="InterPro" id="IPR036259">
    <property type="entry name" value="MFS_trans_sf"/>
</dbReference>
<dbReference type="PANTHER" id="PTHR31585:SF51">
    <property type="entry name" value="TRANSPORTER, PUTATIVE-RELATED"/>
    <property type="match status" value="1"/>
</dbReference>
<feature type="compositionally biased region" description="Basic and acidic residues" evidence="7">
    <location>
        <begin position="48"/>
        <end position="63"/>
    </location>
</feature>
<keyword evidence="4 8" id="KW-0812">Transmembrane</keyword>
<dbReference type="InterPro" id="IPR039309">
    <property type="entry name" value="BT1"/>
</dbReference>
<dbReference type="EMBL" id="LR877173">
    <property type="protein sequence ID" value="CAD2222934.1"/>
    <property type="molecule type" value="Genomic_DNA"/>
</dbReference>
<keyword evidence="6 8" id="KW-0472">Membrane</keyword>
<dbReference type="AlphaFoldDB" id="A0A7G2CVI4"/>
<keyword evidence="10" id="KW-1185">Reference proteome</keyword>
<keyword evidence="5 8" id="KW-1133">Transmembrane helix</keyword>
<accession>A0A7G2CVI4</accession>
<evidence type="ECO:0000256" key="4">
    <source>
        <dbReference type="ARBA" id="ARBA00022692"/>
    </source>
</evidence>
<feature type="transmembrane region" description="Helical" evidence="8">
    <location>
        <begin position="246"/>
        <end position="267"/>
    </location>
</feature>
<reference evidence="9 10" key="1">
    <citation type="submission" date="2020-08" db="EMBL/GenBank/DDBJ databases">
        <authorList>
            <person name="Newling K."/>
            <person name="Davey J."/>
            <person name="Forrester S."/>
        </authorList>
    </citation>
    <scope>NUCLEOTIDE SEQUENCE [LARGE SCALE GENOMIC DNA]</scope>
    <source>
        <strain evidence="10">Crithidia deanei Carvalho (ATCC PRA-265)</strain>
    </source>
</reference>
<evidence type="ECO:0000256" key="3">
    <source>
        <dbReference type="ARBA" id="ARBA00022448"/>
    </source>
</evidence>
<dbReference type="OrthoDB" id="246838at2759"/>
<evidence type="ECO:0000256" key="6">
    <source>
        <dbReference type="ARBA" id="ARBA00023136"/>
    </source>
</evidence>
<evidence type="ECO:0000256" key="2">
    <source>
        <dbReference type="ARBA" id="ARBA00007015"/>
    </source>
</evidence>
<evidence type="ECO:0000256" key="7">
    <source>
        <dbReference type="SAM" id="MobiDB-lite"/>
    </source>
</evidence>
<feature type="transmembrane region" description="Helical" evidence="8">
    <location>
        <begin position="145"/>
        <end position="167"/>
    </location>
</feature>
<dbReference type="Pfam" id="PF03092">
    <property type="entry name" value="BT1"/>
    <property type="match status" value="1"/>
</dbReference>
<sequence>MLLLEQQKEEEESPMLEEADVDVSAFLGNPSQGKELQQSFNSVQMTQKHQEEKVPTDEERTALSDELPMPSDINNGEIENNNNKEELDSMTSAELRELLNIKSFCNGLTDVNAGVISKNYRISLFAFLMSACVITQAVITTVASTWVIVGVSAGISLLVCLTCFYVFPKVIAKAALFVFLQTLLYMQITSPLNNFYLADKKCLPDGPHFDYFFYNTTSSVIGNVAGMLGVYAFAHFFANRSYRLTFIVTTIAEIIGSIFDLIIVMRWNVKLHIPDHVMYIWGDAVVYQAAYMLAWMPMVVLLSRLCPRGSEAMVYALLASISNLGQTMAQEVGAALLATVWPVVAQGPHCNFDNLKYLIIVGHLCLPLLIIPCVFLLIPAARVCDALDNEGKVIPKEKEENAIFEQEKKKKREKEAEPTADV</sequence>
<evidence type="ECO:0000256" key="1">
    <source>
        <dbReference type="ARBA" id="ARBA00004141"/>
    </source>
</evidence>
<evidence type="ECO:0000256" key="5">
    <source>
        <dbReference type="ARBA" id="ARBA00022989"/>
    </source>
</evidence>
<feature type="transmembrane region" description="Helical" evidence="8">
    <location>
        <begin position="174"/>
        <end position="192"/>
    </location>
</feature>
<evidence type="ECO:0000313" key="9">
    <source>
        <dbReference type="EMBL" id="CAD2222934.1"/>
    </source>
</evidence>
<evidence type="ECO:0000313" key="10">
    <source>
        <dbReference type="Proteomes" id="UP000515908"/>
    </source>
</evidence>
<dbReference type="PANTHER" id="PTHR31585">
    <property type="entry name" value="FOLATE-BIOPTERIN TRANSPORTER 1, CHLOROPLASTIC"/>
    <property type="match status" value="1"/>
</dbReference>
<feature type="transmembrane region" description="Helical" evidence="8">
    <location>
        <begin position="212"/>
        <end position="234"/>
    </location>
</feature>
<name>A0A7G2CVI4_9TRYP</name>
<feature type="region of interest" description="Disordered" evidence="7">
    <location>
        <begin position="27"/>
        <end position="82"/>
    </location>
</feature>
<feature type="compositionally biased region" description="Polar residues" evidence="7">
    <location>
        <begin position="29"/>
        <end position="47"/>
    </location>
</feature>
<protein>
    <submittedName>
        <fullName evidence="9">BT1 family, putative</fullName>
    </submittedName>
</protein>
<feature type="transmembrane region" description="Helical" evidence="8">
    <location>
        <begin position="357"/>
        <end position="378"/>
    </location>
</feature>
<evidence type="ECO:0000256" key="8">
    <source>
        <dbReference type="SAM" id="Phobius"/>
    </source>
</evidence>
<feature type="transmembrane region" description="Helical" evidence="8">
    <location>
        <begin position="279"/>
        <end position="302"/>
    </location>
</feature>
<comment type="similarity">
    <text evidence="2">Belongs to the major facilitator superfamily. Folate-biopterin transporter (TC 2.A.71) family.</text>
</comment>
<comment type="subcellular location">
    <subcellularLocation>
        <location evidence="1">Membrane</location>
        <topology evidence="1">Multi-pass membrane protein</topology>
    </subcellularLocation>
</comment>
<feature type="transmembrane region" description="Helical" evidence="8">
    <location>
        <begin position="122"/>
        <end position="139"/>
    </location>
</feature>
<dbReference type="VEuPathDB" id="TriTrypDB:ADEAN_001049000"/>
<keyword evidence="3" id="KW-0813">Transport</keyword>
<dbReference type="GO" id="GO:0016020">
    <property type="term" value="C:membrane"/>
    <property type="evidence" value="ECO:0007669"/>
    <property type="project" value="UniProtKB-SubCell"/>
</dbReference>